<dbReference type="InterPro" id="IPR036291">
    <property type="entry name" value="NAD(P)-bd_dom_sf"/>
</dbReference>
<dbReference type="OrthoDB" id="429813at2759"/>
<dbReference type="Pfam" id="PF23562">
    <property type="entry name" value="AMP-binding_C_3"/>
    <property type="match status" value="1"/>
</dbReference>
<dbReference type="InterPro" id="IPR009081">
    <property type="entry name" value="PP-bd_ACP"/>
</dbReference>
<evidence type="ECO:0000313" key="15">
    <source>
        <dbReference type="Proteomes" id="UP000054383"/>
    </source>
</evidence>
<dbReference type="Gene3D" id="3.40.50.720">
    <property type="entry name" value="NAD(P)-binding Rossmann-like Domain"/>
    <property type="match status" value="1"/>
</dbReference>
<dbReference type="Gene3D" id="1.10.730.10">
    <property type="entry name" value="Isoleucyl-tRNA Synthetase, Domain 1"/>
    <property type="match status" value="1"/>
</dbReference>
<dbReference type="PANTHER" id="PTHR11956:SF11">
    <property type="entry name" value="ARGININE--TRNA LIGASE, MITOCHONDRIAL-RELATED"/>
    <property type="match status" value="1"/>
</dbReference>
<dbReference type="PROSITE" id="PS00178">
    <property type="entry name" value="AA_TRNA_LIGASE_I"/>
    <property type="match status" value="1"/>
</dbReference>
<dbReference type="InterPro" id="IPR036695">
    <property type="entry name" value="Arg-tRNA-synth_N_sf"/>
</dbReference>
<keyword evidence="9 14" id="KW-0030">Aminoacyl-tRNA synthetase</keyword>
<proteinExistence type="inferred from homology"/>
<evidence type="ECO:0000256" key="3">
    <source>
        <dbReference type="ARBA" id="ARBA00022450"/>
    </source>
</evidence>
<dbReference type="Pfam" id="PF00750">
    <property type="entry name" value="tRNA-synt_1d"/>
    <property type="match status" value="1"/>
</dbReference>
<dbReference type="InterPro" id="IPR014729">
    <property type="entry name" value="Rossmann-like_a/b/a_fold"/>
</dbReference>
<dbReference type="Pfam" id="PF00501">
    <property type="entry name" value="AMP-binding"/>
    <property type="match status" value="1"/>
</dbReference>
<dbReference type="Pfam" id="PF07993">
    <property type="entry name" value="NAD_binding_4"/>
    <property type="match status" value="1"/>
</dbReference>
<keyword evidence="4" id="KW-0597">Phosphoprotein</keyword>
<dbReference type="GO" id="GO:0032543">
    <property type="term" value="P:mitochondrial translation"/>
    <property type="evidence" value="ECO:0007669"/>
    <property type="project" value="TreeGrafter"/>
</dbReference>
<dbReference type="InterPro" id="IPR042099">
    <property type="entry name" value="ANL_N_sf"/>
</dbReference>
<dbReference type="SUPFAM" id="SSF56801">
    <property type="entry name" value="Acetyl-CoA synthetase-like"/>
    <property type="match status" value="1"/>
</dbReference>
<keyword evidence="5" id="KW-0436">Ligase</keyword>
<dbReference type="InterPro" id="IPR009080">
    <property type="entry name" value="tRNAsynth_Ia_anticodon-bd"/>
</dbReference>
<dbReference type="PROSITE" id="PS50075">
    <property type="entry name" value="CARRIER"/>
    <property type="match status" value="1"/>
</dbReference>
<name>A0A0U1LMA9_TALIS</name>
<evidence type="ECO:0000256" key="6">
    <source>
        <dbReference type="ARBA" id="ARBA00022741"/>
    </source>
</evidence>
<dbReference type="SMART" id="SM00836">
    <property type="entry name" value="DALR_1"/>
    <property type="match status" value="1"/>
</dbReference>
<dbReference type="InterPro" id="IPR020845">
    <property type="entry name" value="AMP-binding_CS"/>
</dbReference>
<dbReference type="GO" id="GO:0006420">
    <property type="term" value="P:arginyl-tRNA aminoacylation"/>
    <property type="evidence" value="ECO:0007669"/>
    <property type="project" value="InterPro"/>
</dbReference>
<dbReference type="InterPro" id="IPR005148">
    <property type="entry name" value="Arg-tRNA-synth_N"/>
</dbReference>
<keyword evidence="15" id="KW-1185">Reference proteome</keyword>
<evidence type="ECO:0000256" key="9">
    <source>
        <dbReference type="ARBA" id="ARBA00023146"/>
    </source>
</evidence>
<dbReference type="CDD" id="cd07956">
    <property type="entry name" value="Anticodon_Ia_Arg"/>
    <property type="match status" value="1"/>
</dbReference>
<dbReference type="Gene3D" id="3.30.1360.70">
    <property type="entry name" value="Arginyl tRNA synthetase N-terminal domain"/>
    <property type="match status" value="1"/>
</dbReference>
<dbReference type="Gene3D" id="1.10.1200.10">
    <property type="entry name" value="ACP-like"/>
    <property type="match status" value="1"/>
</dbReference>
<dbReference type="SMR" id="A0A0U1LMA9"/>
<dbReference type="GO" id="GO:0005739">
    <property type="term" value="C:mitochondrion"/>
    <property type="evidence" value="ECO:0007669"/>
    <property type="project" value="TreeGrafter"/>
</dbReference>
<accession>A0A0U1LMA9</accession>
<dbReference type="FunFam" id="1.10.730.10:FF:000006">
    <property type="entry name" value="Arginyl-tRNA synthetase 2, mitochondrial"/>
    <property type="match status" value="1"/>
</dbReference>
<keyword evidence="8" id="KW-0648">Protein biosynthesis</keyword>
<evidence type="ECO:0000256" key="4">
    <source>
        <dbReference type="ARBA" id="ARBA00022553"/>
    </source>
</evidence>
<dbReference type="PANTHER" id="PTHR11956">
    <property type="entry name" value="ARGINYL-TRNA SYNTHETASE"/>
    <property type="match status" value="1"/>
</dbReference>
<dbReference type="InterPro" id="IPR035684">
    <property type="entry name" value="ArgRS_core"/>
</dbReference>
<evidence type="ECO:0000256" key="10">
    <source>
        <dbReference type="ARBA" id="ARBA00033033"/>
    </source>
</evidence>
<evidence type="ECO:0000256" key="8">
    <source>
        <dbReference type="ARBA" id="ARBA00022917"/>
    </source>
</evidence>
<dbReference type="Pfam" id="PF00550">
    <property type="entry name" value="PP-binding"/>
    <property type="match status" value="1"/>
</dbReference>
<dbReference type="FunFam" id="3.30.1360.70:FF:000006">
    <property type="entry name" value="Arginyl-tRNA synthetase"/>
    <property type="match status" value="1"/>
</dbReference>
<dbReference type="Gene3D" id="3.40.50.620">
    <property type="entry name" value="HUPs"/>
    <property type="match status" value="1"/>
</dbReference>
<dbReference type="PRINTS" id="PR01038">
    <property type="entry name" value="TRNASYNTHARG"/>
</dbReference>
<dbReference type="InterPro" id="IPR000873">
    <property type="entry name" value="AMP-dep_synth/lig_dom"/>
</dbReference>
<keyword evidence="3" id="KW-0596">Phosphopantetheine</keyword>
<keyword evidence="6" id="KW-0547">Nucleotide-binding</keyword>
<dbReference type="SUPFAM" id="SSF51735">
    <property type="entry name" value="NAD(P)-binding Rossmann-fold domains"/>
    <property type="match status" value="1"/>
</dbReference>
<dbReference type="SMART" id="SM01016">
    <property type="entry name" value="Arg_tRNA_synt_N"/>
    <property type="match status" value="1"/>
</dbReference>
<evidence type="ECO:0000313" key="14">
    <source>
        <dbReference type="EMBL" id="CRG83440.1"/>
    </source>
</evidence>
<dbReference type="EC" id="6.1.1.19" evidence="2"/>
<dbReference type="SUPFAM" id="SSF47323">
    <property type="entry name" value="Anticodon-binding domain of a subclass of class I aminoacyl-tRNA synthetases"/>
    <property type="match status" value="1"/>
</dbReference>
<dbReference type="InterPro" id="IPR008909">
    <property type="entry name" value="DALR_anticod-bd"/>
</dbReference>
<dbReference type="InterPro" id="IPR013120">
    <property type="entry name" value="FAR_NAD-bd"/>
</dbReference>
<evidence type="ECO:0000256" key="7">
    <source>
        <dbReference type="ARBA" id="ARBA00022840"/>
    </source>
</evidence>
<dbReference type="Pfam" id="PF05746">
    <property type="entry name" value="DALR_1"/>
    <property type="match status" value="1"/>
</dbReference>
<dbReference type="SUPFAM" id="SSF52374">
    <property type="entry name" value="Nucleotidylyl transferase"/>
    <property type="match status" value="1"/>
</dbReference>
<dbReference type="SUPFAM" id="SSF55190">
    <property type="entry name" value="Arginyl-tRNA synthetase (ArgRS), N-terminal 'additional' domain"/>
    <property type="match status" value="1"/>
</dbReference>
<comment type="catalytic activity">
    <reaction evidence="11">
        <text>tRNA(Arg) + L-arginine + ATP = L-arginyl-tRNA(Arg) + AMP + diphosphate</text>
        <dbReference type="Rhea" id="RHEA:20301"/>
        <dbReference type="Rhea" id="RHEA-COMP:9658"/>
        <dbReference type="Rhea" id="RHEA-COMP:9673"/>
        <dbReference type="ChEBI" id="CHEBI:30616"/>
        <dbReference type="ChEBI" id="CHEBI:32682"/>
        <dbReference type="ChEBI" id="CHEBI:33019"/>
        <dbReference type="ChEBI" id="CHEBI:78442"/>
        <dbReference type="ChEBI" id="CHEBI:78513"/>
        <dbReference type="ChEBI" id="CHEBI:456215"/>
        <dbReference type="EC" id="6.1.1.19"/>
    </reaction>
</comment>
<dbReference type="EMBL" id="CVMT01000001">
    <property type="protein sequence ID" value="CRG83440.1"/>
    <property type="molecule type" value="Genomic_DNA"/>
</dbReference>
<dbReference type="InterPro" id="IPR001278">
    <property type="entry name" value="Arg-tRNA-ligase"/>
</dbReference>
<dbReference type="PROSITE" id="PS00455">
    <property type="entry name" value="AMP_BINDING"/>
    <property type="match status" value="1"/>
</dbReference>
<protein>
    <recommendedName>
        <fullName evidence="2">arginine--tRNA ligase</fullName>
        <ecNumber evidence="2">6.1.1.19</ecNumber>
    </recommendedName>
    <alternativeName>
        <fullName evidence="10">Arginyl-tRNA synthetase</fullName>
    </alternativeName>
</protein>
<dbReference type="SUPFAM" id="SSF47336">
    <property type="entry name" value="ACP-like"/>
    <property type="match status" value="1"/>
</dbReference>
<dbReference type="GO" id="GO:0005524">
    <property type="term" value="F:ATP binding"/>
    <property type="evidence" value="ECO:0007669"/>
    <property type="project" value="UniProtKB-KW"/>
</dbReference>
<gene>
    <name evidence="14" type="ORF">PISL3812_00791</name>
</gene>
<evidence type="ECO:0000256" key="2">
    <source>
        <dbReference type="ARBA" id="ARBA00012837"/>
    </source>
</evidence>
<dbReference type="GO" id="GO:0004814">
    <property type="term" value="F:arginine-tRNA ligase activity"/>
    <property type="evidence" value="ECO:0007669"/>
    <property type="project" value="UniProtKB-EC"/>
</dbReference>
<dbReference type="InterPro" id="IPR036736">
    <property type="entry name" value="ACP-like_sf"/>
</dbReference>
<evidence type="ECO:0000256" key="1">
    <source>
        <dbReference type="ARBA" id="ARBA00005594"/>
    </source>
</evidence>
<dbReference type="NCBIfam" id="TIGR00456">
    <property type="entry name" value="argS"/>
    <property type="match status" value="1"/>
</dbReference>
<organism evidence="14 15">
    <name type="scientific">Talaromyces islandicus</name>
    <name type="common">Penicillium islandicum</name>
    <dbReference type="NCBI Taxonomy" id="28573"/>
    <lineage>
        <taxon>Eukaryota</taxon>
        <taxon>Fungi</taxon>
        <taxon>Dikarya</taxon>
        <taxon>Ascomycota</taxon>
        <taxon>Pezizomycotina</taxon>
        <taxon>Eurotiomycetes</taxon>
        <taxon>Eurotiomycetidae</taxon>
        <taxon>Eurotiales</taxon>
        <taxon>Trichocomaceae</taxon>
        <taxon>Talaromyces</taxon>
        <taxon>Talaromyces sect. Islandici</taxon>
    </lineage>
</organism>
<reference evidence="14 15" key="1">
    <citation type="submission" date="2015-04" db="EMBL/GenBank/DDBJ databases">
        <authorList>
            <person name="Syromyatnikov M.Y."/>
            <person name="Popov V.N."/>
        </authorList>
    </citation>
    <scope>NUCLEOTIDE SEQUENCE [LARGE SCALE GENOMIC DNA]</scope>
    <source>
        <strain evidence="14">WF-38-12</strain>
    </source>
</reference>
<feature type="domain" description="Carrier" evidence="13">
    <location>
        <begin position="1304"/>
        <end position="1387"/>
    </location>
</feature>
<evidence type="ECO:0000259" key="13">
    <source>
        <dbReference type="PROSITE" id="PS50075"/>
    </source>
</evidence>
<dbReference type="Pfam" id="PF03485">
    <property type="entry name" value="Arg_tRNA_synt_N"/>
    <property type="match status" value="1"/>
</dbReference>
<keyword evidence="7" id="KW-0067">ATP-binding</keyword>
<dbReference type="CDD" id="cd00671">
    <property type="entry name" value="ArgRS_core"/>
    <property type="match status" value="1"/>
</dbReference>
<dbReference type="Gene3D" id="3.40.50.12780">
    <property type="entry name" value="N-terminal domain of ligase-like"/>
    <property type="match status" value="1"/>
</dbReference>
<sequence length="1828" mass="203494">MRRHLLSGAWRFSDSVIPQHLQIPKAGYSLAFALRRYPSAAATVAAPCAPPRPLAATPPRLACSPCRRIALYSTMATTVPEGQSLPAVEGLSLHSTAEQSKFPGCYPSLNPVDIYRQHIAETFASITDVDPQLVYTKLAWTNSLDKGDLNLAVPALQIKGRKPNELCAEIVEKFPASDLIEKPIAFGVHIQFFFKPGPLTKTVVHQVLKGKAAYGTNGNLGLNDPTDSSKGRKKMIIEFSSPNIAKPFHAGHLRSTIIGGFLANLYTITGWDVIKMNYLGDWGKQYGLLANGYKRYGDEEALLKDPINHLFDVYVKINQDMGVQEGPIKELKETIKTKKEKNEDVSAEETKLQQLVDESEDEKARRYFKSMEDGDPEALELWRRFRDLSIVKYKQTYARLNIDFDVYSGESQVLPESLKRAYESMQKTGASEDSDGAVIVDFTKHGAKKLGKAIVVRKDGTPLYLTRDIAAIVERHEKYHFDKMIYVVASQQDLHLAQLFKVTEISGHKEIAEKCQHINFGMVRGMSTRKGTVKFLDDILRDVGDKMHEVMKKNEAKYEQVDDPLKTADTLGITAVMVQDMSGKRVNGYDFNLDAMTSFEGDTGPYLQYAHARLCSIIRKSGIDLEKLPEADLSILTEPHAIDLARSLAQWPDVVLNTYKTLEPTTVLTYLFRMTHMLSSSYDILRIVGRDEKTAHARMALYAAARQVLYNGMKLLGLSPVDRSESPQWIGQSGWVGSWTFYTKDEYMPPFGLQYGRNPVPNIFDAKANDPTSRPYAYVAKSATNPADGFDEIGYPKITNAINRVSWWLVNEAGLADGDAFAYMGPSDLRYVAFTIAALKTGRKVLLPSLRNTNEAQQILFERTGCRLIIYAKEVEKSLQSLFAFVPEMKTMLVPGYDSIMNDTTTVTHYPAREIPDEKYHDPILLLHTSGSSGNPKPIGHSPAVMLRFFIADAVPTDEGIHTSTLAYTKENYLHTLPPFHSAGCYLNLMTPQFDSTVVLPHPNAAMTTEYMTGLLQQNVITALCTAPSILNDMHRTETGIEALSKLNHVAYGGGPLPEQAGKVLASRLKHLWSMIGTTENGFYCTIAGDSSKWDCIKFHTKVGYRFDEVSPGIFELVIPFNSTSSKYNGTPLLFPELNEYPTKDLWEKPNGEDSQGWWRYVGRSDDLIVLSNGEKINPRPLEEIIGNHPAVKGVLVVGEYRFSPSLLVELEHGHSVTTKEEHENMVNVLWDTISQANLQAPRFSRVPRSLVYIVSPTEAFNRAGKGTIQRQSTVRKFAAQVDELYSSAEEGLLADGLELTDASDIMSIQTLVRSLYLQVLDVDKFEDDDDIFELGMDSLQVTIAVQRLKAVLRTCKLNVDYDKINPQLIYSTASTRGLAHAVDTIINARERQNGVDPNGTNTIADRNARIQTMIDKYSTGLDVPPPVKRVQQENLTVILTGSTGSLGSYLLHFLCLNPRVIKVVCLNRSVDAEARQTAGNKSRGLPIQWNIPDTSKQVEFLTADMANADLGLGESVYSRLLSETSAIIHSAWKVDFNHRIESYEKGHIAGTRHLINFSNKCVNKAPILFVSSISTVLNWVNENPGQLVPEAMIHDLSAPESMGYGESKYIGERLVESFSKFSGTPCSILRVGQIAGPVLSTAGSWNAHEWFPSLLASSKYLGLLPECLGEMNTVSWVPVDLLAKVIVQLLDVTQTSISETVHSSLEEPSVYNLVNPQVSLWSDLITTVREGLGGPSNIQIVSFGEWVEALAKSANDNHGFVVETNPATKLLDFYRLISRDSHRLTSQKGNRQLEYEVEKLKKDSSEAAKLGAVSPEWIKMWLKQWAF</sequence>
<comment type="similarity">
    <text evidence="1">Belongs to the class-I aminoacyl-tRNA synthetase family.</text>
</comment>
<evidence type="ECO:0000256" key="12">
    <source>
        <dbReference type="SAM" id="Coils"/>
    </source>
</evidence>
<evidence type="ECO:0000256" key="11">
    <source>
        <dbReference type="ARBA" id="ARBA00049339"/>
    </source>
</evidence>
<feature type="coiled-coil region" evidence="12">
    <location>
        <begin position="328"/>
        <end position="365"/>
    </location>
</feature>
<keyword evidence="12" id="KW-0175">Coiled coil</keyword>
<dbReference type="STRING" id="28573.A0A0U1LMA9"/>
<evidence type="ECO:0000256" key="5">
    <source>
        <dbReference type="ARBA" id="ARBA00022598"/>
    </source>
</evidence>
<dbReference type="Proteomes" id="UP000054383">
    <property type="component" value="Unassembled WGS sequence"/>
</dbReference>
<dbReference type="InterPro" id="IPR001412">
    <property type="entry name" value="aa-tRNA-synth_I_CS"/>
</dbReference>